<dbReference type="PANTHER" id="PTHR43585:SF2">
    <property type="entry name" value="ATP-GRASP ENZYME FSQD"/>
    <property type="match status" value="1"/>
</dbReference>
<dbReference type="InterPro" id="IPR011761">
    <property type="entry name" value="ATP-grasp"/>
</dbReference>
<reference evidence="6 7" key="1">
    <citation type="submission" date="2018-11" db="EMBL/GenBank/DDBJ databases">
        <title>Genome sequences of Brenneria nigrifluens and Brenneria rubrifaciens.</title>
        <authorList>
            <person name="Poret-Peterson A.T."/>
            <person name="McClean A.E."/>
            <person name="Kluepfel D.A."/>
        </authorList>
    </citation>
    <scope>NUCLEOTIDE SEQUENCE [LARGE SCALE GENOMIC DNA]</scope>
    <source>
        <strain evidence="6 7">6D370</strain>
    </source>
</reference>
<dbReference type="Gene3D" id="3.30.470.20">
    <property type="entry name" value="ATP-grasp fold, B domain"/>
    <property type="match status" value="1"/>
</dbReference>
<evidence type="ECO:0000256" key="3">
    <source>
        <dbReference type="ARBA" id="ARBA00022840"/>
    </source>
</evidence>
<organism evidence="6 7">
    <name type="scientific">Brenneria rubrifaciens</name>
    <dbReference type="NCBI Taxonomy" id="55213"/>
    <lineage>
        <taxon>Bacteria</taxon>
        <taxon>Pseudomonadati</taxon>
        <taxon>Pseudomonadota</taxon>
        <taxon>Gammaproteobacteria</taxon>
        <taxon>Enterobacterales</taxon>
        <taxon>Pectobacteriaceae</taxon>
        <taxon>Brenneria</taxon>
    </lineage>
</organism>
<dbReference type="EMBL" id="CP034035">
    <property type="protein sequence ID" value="QCR10357.1"/>
    <property type="molecule type" value="Genomic_DNA"/>
</dbReference>
<dbReference type="Gene3D" id="3.40.50.20">
    <property type="match status" value="1"/>
</dbReference>
<dbReference type="PROSITE" id="PS50975">
    <property type="entry name" value="ATP_GRASP"/>
    <property type="match status" value="1"/>
</dbReference>
<evidence type="ECO:0000256" key="2">
    <source>
        <dbReference type="ARBA" id="ARBA00022741"/>
    </source>
</evidence>
<evidence type="ECO:0000259" key="5">
    <source>
        <dbReference type="PROSITE" id="PS50975"/>
    </source>
</evidence>
<dbReference type="GO" id="GO:0016874">
    <property type="term" value="F:ligase activity"/>
    <property type="evidence" value="ECO:0007669"/>
    <property type="project" value="UniProtKB-KW"/>
</dbReference>
<name>A0A4P8QT20_9GAMM</name>
<keyword evidence="1" id="KW-0436">Ligase</keyword>
<dbReference type="GO" id="GO:0005524">
    <property type="term" value="F:ATP binding"/>
    <property type="evidence" value="ECO:0007669"/>
    <property type="project" value="UniProtKB-UniRule"/>
</dbReference>
<dbReference type="OrthoDB" id="6951671at2"/>
<dbReference type="PANTHER" id="PTHR43585">
    <property type="entry name" value="FUMIPYRROLE BIOSYNTHESIS PROTEIN C"/>
    <property type="match status" value="1"/>
</dbReference>
<dbReference type="InterPro" id="IPR052032">
    <property type="entry name" value="ATP-dep_AA_Ligase"/>
</dbReference>
<feature type="domain" description="ATP-grasp" evidence="5">
    <location>
        <begin position="116"/>
        <end position="306"/>
    </location>
</feature>
<protein>
    <submittedName>
        <fullName evidence="6">Serine kinase</fullName>
    </submittedName>
</protein>
<keyword evidence="7" id="KW-1185">Reference proteome</keyword>
<dbReference type="GO" id="GO:0046872">
    <property type="term" value="F:metal ion binding"/>
    <property type="evidence" value="ECO:0007669"/>
    <property type="project" value="InterPro"/>
</dbReference>
<dbReference type="Proteomes" id="UP000299580">
    <property type="component" value="Chromosome"/>
</dbReference>
<proteinExistence type="predicted"/>
<evidence type="ECO:0000313" key="6">
    <source>
        <dbReference type="EMBL" id="QCR10357.1"/>
    </source>
</evidence>
<keyword evidence="3 4" id="KW-0067">ATP-binding</keyword>
<evidence type="ECO:0000313" key="7">
    <source>
        <dbReference type="Proteomes" id="UP000299580"/>
    </source>
</evidence>
<evidence type="ECO:0000256" key="1">
    <source>
        <dbReference type="ARBA" id="ARBA00022598"/>
    </source>
</evidence>
<keyword evidence="2 4" id="KW-0547">Nucleotide-binding</keyword>
<keyword evidence="6" id="KW-0418">Kinase</keyword>
<keyword evidence="6" id="KW-0808">Transferase</keyword>
<dbReference type="KEGG" id="brb:EH207_12110"/>
<sequence>MKKILLVSCELDILEKIKSLKKEYNIASYEFVFLIEDFTVSGEIIESHNIYVIKDFAIHTDVALVVEKILALHQINEVISNDEFSLFVSAYARERLKLPGLKCEDARKFRDKQLMKIIASHHKISTPEEFHLSDVLQQKVKLPVVLKPRSLAGAVGVSVIYNLSELPAELKGVSDNYRDMDAGQFLIEEYNSQDIFHIDCVVLYGKIVFISVGAYQGSPLDYLKGKVLGGISVPHNEVQSMWLPFTEKLKSAFTFPDGVYHVEAFEGIEEPSLLEIAFRPGGGPITDAILHTYGIDLRLIHLAAQLGVVSKLVCTDKDIGYAYLLYPKDHLSLVPKKVTHVSTPNLKELTSLKVFKIAQIDEIASGEFYNHKDCLGMFIFSGKPSLINREYKKVIENYNVTLGVKQ</sequence>
<evidence type="ECO:0000256" key="4">
    <source>
        <dbReference type="PROSITE-ProRule" id="PRU00409"/>
    </source>
</evidence>
<dbReference type="AlphaFoldDB" id="A0A4P8QT20"/>
<dbReference type="InterPro" id="IPR013815">
    <property type="entry name" value="ATP_grasp_subdomain_1"/>
</dbReference>
<dbReference type="SUPFAM" id="SSF56059">
    <property type="entry name" value="Glutathione synthetase ATP-binding domain-like"/>
    <property type="match status" value="1"/>
</dbReference>
<dbReference type="GO" id="GO:0016301">
    <property type="term" value="F:kinase activity"/>
    <property type="evidence" value="ECO:0007669"/>
    <property type="project" value="UniProtKB-KW"/>
</dbReference>
<dbReference type="Gene3D" id="3.30.1490.20">
    <property type="entry name" value="ATP-grasp fold, A domain"/>
    <property type="match status" value="1"/>
</dbReference>
<gene>
    <name evidence="6" type="ORF">EH207_12110</name>
</gene>
<accession>A0A4P8QT20</accession>